<dbReference type="GO" id="GO:0016491">
    <property type="term" value="F:oxidoreductase activity"/>
    <property type="evidence" value="ECO:0007669"/>
    <property type="project" value="TreeGrafter"/>
</dbReference>
<dbReference type="EMBL" id="CP006939">
    <property type="protein sequence ID" value="AHC14424.1"/>
    <property type="molecule type" value="Genomic_DNA"/>
</dbReference>
<dbReference type="eggNOG" id="COG0673">
    <property type="taxonomic scope" value="Bacteria"/>
</dbReference>
<keyword evidence="4" id="KW-1185">Reference proteome</keyword>
<accession>V5WFT0</accession>
<reference evidence="3 4" key="1">
    <citation type="journal article" date="2015" name="Stand. Genomic Sci.">
        <title>Complete genome sequence and description of Salinispira pacifica gen. nov., sp. nov., a novel spirochaete isolated form a hypersaline microbial mat.</title>
        <authorList>
            <person name="Ben Hania W."/>
            <person name="Joseph M."/>
            <person name="Schumann P."/>
            <person name="Bunk B."/>
            <person name="Fiebig A."/>
            <person name="Sproer C."/>
            <person name="Klenk H.P."/>
            <person name="Fardeau M.L."/>
            <person name="Spring S."/>
        </authorList>
    </citation>
    <scope>NUCLEOTIDE SEQUENCE [LARGE SCALE GENOMIC DNA]</scope>
    <source>
        <strain evidence="3 4">L21-RPul-D2</strain>
    </source>
</reference>
<proteinExistence type="predicted"/>
<evidence type="ECO:0000259" key="1">
    <source>
        <dbReference type="Pfam" id="PF01408"/>
    </source>
</evidence>
<dbReference type="SUPFAM" id="SSF51735">
    <property type="entry name" value="NAD(P)-binding Rossmann-fold domains"/>
    <property type="match status" value="1"/>
</dbReference>
<dbReference type="PANTHER" id="PTHR42840:SF5">
    <property type="entry name" value="NAD(P)-BINDING ROSSMANN-FOLD SUPERFAMILY PROTEIN"/>
    <property type="match status" value="1"/>
</dbReference>
<protein>
    <submittedName>
        <fullName evidence="3">Oxidoreductase domain protein</fullName>
    </submittedName>
</protein>
<dbReference type="OrthoDB" id="9815825at2"/>
<feature type="domain" description="GFO/IDH/MocA-like oxidoreductase" evidence="2">
    <location>
        <begin position="152"/>
        <end position="281"/>
    </location>
</feature>
<evidence type="ECO:0000313" key="3">
    <source>
        <dbReference type="EMBL" id="AHC14424.1"/>
    </source>
</evidence>
<dbReference type="InterPro" id="IPR000683">
    <property type="entry name" value="Gfo/Idh/MocA-like_OxRdtase_N"/>
</dbReference>
<feature type="domain" description="Gfo/Idh/MocA-like oxidoreductase N-terminal" evidence="1">
    <location>
        <begin position="18"/>
        <end position="141"/>
    </location>
</feature>
<organism evidence="3 4">
    <name type="scientific">Salinispira pacifica</name>
    <dbReference type="NCBI Taxonomy" id="1307761"/>
    <lineage>
        <taxon>Bacteria</taxon>
        <taxon>Pseudomonadati</taxon>
        <taxon>Spirochaetota</taxon>
        <taxon>Spirochaetia</taxon>
        <taxon>Spirochaetales</taxon>
        <taxon>Spirochaetaceae</taxon>
        <taxon>Salinispira</taxon>
    </lineage>
</organism>
<dbReference type="Pfam" id="PF01408">
    <property type="entry name" value="GFO_IDH_MocA"/>
    <property type="match status" value="1"/>
</dbReference>
<dbReference type="SUPFAM" id="SSF55347">
    <property type="entry name" value="Glyceraldehyde-3-phosphate dehydrogenase-like, C-terminal domain"/>
    <property type="match status" value="1"/>
</dbReference>
<dbReference type="AlphaFoldDB" id="V5WFT0"/>
<dbReference type="Gene3D" id="3.30.360.10">
    <property type="entry name" value="Dihydrodipicolinate Reductase, domain 2"/>
    <property type="match status" value="1"/>
</dbReference>
<dbReference type="Proteomes" id="UP000018680">
    <property type="component" value="Chromosome"/>
</dbReference>
<sequence>MGPANHEEHDMSQAQHLRLGIIGAGIAANDLHVPAIEKLQDKIRISAVCNRSPEKARRLAARADRLYGQETPWFTDYTELLAREDVDAVAVLLPVDLNYRVTRSAVEAGKHVLVEKPLAANLEEGRKMLKLEEDHPELVMMVAENFRYRRVYREAAGMLKSGAIGEIQHIRWDFIMQMLPETNKYARTSWRTGHSFAGGFVTDGGVHVISAMRDLFGDLSISAAEVWSTNPEIGKMDALLAQFTSSGREGISPARGTLHINYSVNGLKGMRAVIMGTRGSMIIDDVDISILKNSESMPDESLSEHRHFPDDKGYRGEYEDFLSAISGTAAPVSSITQGYKDLETILGAIELAGGGS</sequence>
<dbReference type="GO" id="GO:0006740">
    <property type="term" value="P:NADPH regeneration"/>
    <property type="evidence" value="ECO:0007669"/>
    <property type="project" value="TreeGrafter"/>
</dbReference>
<evidence type="ECO:0000313" key="4">
    <source>
        <dbReference type="Proteomes" id="UP000018680"/>
    </source>
</evidence>
<dbReference type="InterPro" id="IPR036291">
    <property type="entry name" value="NAD(P)-bd_dom_sf"/>
</dbReference>
<evidence type="ECO:0000259" key="2">
    <source>
        <dbReference type="Pfam" id="PF22725"/>
    </source>
</evidence>
<dbReference type="InterPro" id="IPR055170">
    <property type="entry name" value="GFO_IDH_MocA-like_dom"/>
</dbReference>
<dbReference type="GO" id="GO:0005737">
    <property type="term" value="C:cytoplasm"/>
    <property type="evidence" value="ECO:0007669"/>
    <property type="project" value="TreeGrafter"/>
</dbReference>
<dbReference type="KEGG" id="slr:L21SP2_1006"/>
<dbReference type="GO" id="GO:0000166">
    <property type="term" value="F:nucleotide binding"/>
    <property type="evidence" value="ECO:0007669"/>
    <property type="project" value="InterPro"/>
</dbReference>
<gene>
    <name evidence="3" type="ORF">L21SP2_1006</name>
</gene>
<name>V5WFT0_9SPIO</name>
<dbReference type="Gene3D" id="3.40.50.720">
    <property type="entry name" value="NAD(P)-binding Rossmann-like Domain"/>
    <property type="match status" value="1"/>
</dbReference>
<dbReference type="HOGENOM" id="CLU_023194_3_1_12"/>
<dbReference type="PANTHER" id="PTHR42840">
    <property type="entry name" value="NAD(P)-BINDING ROSSMANN-FOLD SUPERFAMILY PROTEIN-RELATED"/>
    <property type="match status" value="1"/>
</dbReference>
<dbReference type="STRING" id="1307761.L21SP2_1006"/>
<dbReference type="Pfam" id="PF22725">
    <property type="entry name" value="GFO_IDH_MocA_C3"/>
    <property type="match status" value="1"/>
</dbReference>